<evidence type="ECO:0000259" key="1">
    <source>
        <dbReference type="PROSITE" id="PS50905"/>
    </source>
</evidence>
<proteinExistence type="predicted"/>
<dbReference type="EMBL" id="CP072648">
    <property type="protein sequence ID" value="QUW03281.1"/>
    <property type="molecule type" value="Genomic_DNA"/>
</dbReference>
<dbReference type="Pfam" id="PF02915">
    <property type="entry name" value="Rubrerythrin"/>
    <property type="match status" value="1"/>
</dbReference>
<dbReference type="CDD" id="cd01041">
    <property type="entry name" value="Rubrerythrin"/>
    <property type="match status" value="1"/>
</dbReference>
<evidence type="ECO:0000313" key="2">
    <source>
        <dbReference type="EMBL" id="QUW03281.1"/>
    </source>
</evidence>
<dbReference type="InterPro" id="IPR003251">
    <property type="entry name" value="Rr_diiron-bd_dom"/>
</dbReference>
<reference evidence="2 3" key="1">
    <citation type="submission" date="2021-03" db="EMBL/GenBank/DDBJ databases">
        <title>Genomic and phenotypic characterization of Chloracidobacterium isolates provides evidence for multiple species.</title>
        <authorList>
            <person name="Saini M.K."/>
            <person name="Costas A.M.G."/>
            <person name="Tank M."/>
            <person name="Bryant D.A."/>
        </authorList>
    </citation>
    <scope>NUCLEOTIDE SEQUENCE [LARGE SCALE GENOMIC DNA]</scope>
    <source>
        <strain evidence="2 3">BV2-C</strain>
    </source>
</reference>
<dbReference type="SUPFAM" id="SSF47240">
    <property type="entry name" value="Ferritin-like"/>
    <property type="match status" value="1"/>
</dbReference>
<keyword evidence="3" id="KW-1185">Reference proteome</keyword>
<sequence length="162" mass="18448">MREPKTKTEQNLQAAFAGEAMANRRYLYFGQLARKLGNEEVAQLFERTADEETGHAFAHLQLMYPESEMTVEKLLRIAYEGEMYETEQMYPTFAEEARQEGEADAVAEFIEQGAESLEHAERFKAMLNRAAKQFKAFGRVEAAHAKRYADALEKVAANCVQP</sequence>
<protein>
    <submittedName>
        <fullName evidence="2">Rubrerythrin family protein</fullName>
    </submittedName>
</protein>
<dbReference type="PROSITE" id="PS50905">
    <property type="entry name" value="FERRITIN_LIKE"/>
    <property type="match status" value="1"/>
</dbReference>
<dbReference type="InterPro" id="IPR009040">
    <property type="entry name" value="Ferritin-like_diiron"/>
</dbReference>
<gene>
    <name evidence="2" type="ORF">J8C06_02250</name>
</gene>
<dbReference type="InterPro" id="IPR052753">
    <property type="entry name" value="Rbr2/Nigerythrin"/>
</dbReference>
<dbReference type="InterPro" id="IPR012347">
    <property type="entry name" value="Ferritin-like"/>
</dbReference>
<organism evidence="2 3">
    <name type="scientific">Chloracidobacterium validum</name>
    <dbReference type="NCBI Taxonomy" id="2821543"/>
    <lineage>
        <taxon>Bacteria</taxon>
        <taxon>Pseudomonadati</taxon>
        <taxon>Acidobacteriota</taxon>
        <taxon>Terriglobia</taxon>
        <taxon>Terriglobales</taxon>
        <taxon>Acidobacteriaceae</taxon>
        <taxon>Chloracidobacterium</taxon>
    </lineage>
</organism>
<dbReference type="InterPro" id="IPR009078">
    <property type="entry name" value="Ferritin-like_SF"/>
</dbReference>
<feature type="domain" description="Ferritin-like diiron" evidence="1">
    <location>
        <begin position="2"/>
        <end position="134"/>
    </location>
</feature>
<accession>A0ABX8B8L9</accession>
<name>A0ABX8B8L9_9BACT</name>
<dbReference type="PANTHER" id="PTHR33746">
    <property type="entry name" value="RUBRERYTHRIN"/>
    <property type="match status" value="1"/>
</dbReference>
<dbReference type="PANTHER" id="PTHR33746:SF4">
    <property type="entry name" value="RUBRERYTHRIN"/>
    <property type="match status" value="1"/>
</dbReference>
<dbReference type="Proteomes" id="UP000676506">
    <property type="component" value="Chromosome 1"/>
</dbReference>
<dbReference type="RefSeq" id="WP_211429172.1">
    <property type="nucleotide sequence ID" value="NZ_CP072648.1"/>
</dbReference>
<dbReference type="Gene3D" id="1.20.1260.10">
    <property type="match status" value="1"/>
</dbReference>
<evidence type="ECO:0000313" key="3">
    <source>
        <dbReference type="Proteomes" id="UP000676506"/>
    </source>
</evidence>